<evidence type="ECO:0000256" key="4">
    <source>
        <dbReference type="ARBA" id="ARBA00022722"/>
    </source>
</evidence>
<gene>
    <name evidence="11" type="ORF">FNV43_RR11182</name>
</gene>
<dbReference type="Pfam" id="PF13359">
    <property type="entry name" value="DDE_Tnp_4"/>
    <property type="match status" value="1"/>
</dbReference>
<evidence type="ECO:0000256" key="1">
    <source>
        <dbReference type="ARBA" id="ARBA00001968"/>
    </source>
</evidence>
<dbReference type="GO" id="GO:0016787">
    <property type="term" value="F:hydrolase activity"/>
    <property type="evidence" value="ECO:0007669"/>
    <property type="project" value="UniProtKB-KW"/>
</dbReference>
<evidence type="ECO:0000259" key="10">
    <source>
        <dbReference type="Pfam" id="PF13359"/>
    </source>
</evidence>
<organism evidence="11 12">
    <name type="scientific">Rhamnella rubrinervis</name>
    <dbReference type="NCBI Taxonomy" id="2594499"/>
    <lineage>
        <taxon>Eukaryota</taxon>
        <taxon>Viridiplantae</taxon>
        <taxon>Streptophyta</taxon>
        <taxon>Embryophyta</taxon>
        <taxon>Tracheophyta</taxon>
        <taxon>Spermatophyta</taxon>
        <taxon>Magnoliopsida</taxon>
        <taxon>eudicotyledons</taxon>
        <taxon>Gunneridae</taxon>
        <taxon>Pentapetalae</taxon>
        <taxon>rosids</taxon>
        <taxon>fabids</taxon>
        <taxon>Rosales</taxon>
        <taxon>Rhamnaceae</taxon>
        <taxon>rhamnoid group</taxon>
        <taxon>Rhamneae</taxon>
        <taxon>Rhamnella</taxon>
    </lineage>
</organism>
<evidence type="ECO:0000256" key="9">
    <source>
        <dbReference type="SAM" id="MobiDB-lite"/>
    </source>
</evidence>
<evidence type="ECO:0000313" key="11">
    <source>
        <dbReference type="EMBL" id="KAF3446004.1"/>
    </source>
</evidence>
<dbReference type="GO" id="GO:0046872">
    <property type="term" value="F:metal ion binding"/>
    <property type="evidence" value="ECO:0007669"/>
    <property type="project" value="UniProtKB-KW"/>
</dbReference>
<dbReference type="Proteomes" id="UP000796880">
    <property type="component" value="Unassembled WGS sequence"/>
</dbReference>
<keyword evidence="5" id="KW-0479">Metal-binding</keyword>
<evidence type="ECO:0000256" key="2">
    <source>
        <dbReference type="ARBA" id="ARBA00004123"/>
    </source>
</evidence>
<evidence type="ECO:0000256" key="8">
    <source>
        <dbReference type="SAM" id="Coils"/>
    </source>
</evidence>
<dbReference type="PANTHER" id="PTHR22930">
    <property type="match status" value="1"/>
</dbReference>
<dbReference type="AlphaFoldDB" id="A0A8K0H5H9"/>
<sequence>MDYEYLEISIGNQTATESRIIGLGEETDARTIKTKDNKVGGLDDLTYDPQTETFIQSDTHDTLPHSSSTSDFTSHPMNSEVLPTTRKRNRMDIEGKSSLFEPNSCDLIFNSNMHEDIKVENEEMEEEIQDEKEEEELHETIRNFNKVLRALNIITVDMMAKSGSTVPQSIRESIKFYPYFKSCIGAIDGTHIPVMVHEGKYFLVDCGFPNRRQFLSPFRDVWYHLQEFCGQGRDPETANELFNLCHALLKNVIDIIFGIFKLRFTIFKSAPPFPYDTRVELVLAYAGLHNFLQKECHSDKFPIELDNEKLSSSSLLDSHEDNFEPIFDTQEQQREYANEWRANLANRIWNDVEVINNGEN</sequence>
<dbReference type="EMBL" id="VOIH02000005">
    <property type="protein sequence ID" value="KAF3446004.1"/>
    <property type="molecule type" value="Genomic_DNA"/>
</dbReference>
<feature type="coiled-coil region" evidence="8">
    <location>
        <begin position="114"/>
        <end position="141"/>
    </location>
</feature>
<dbReference type="GO" id="GO:0004518">
    <property type="term" value="F:nuclease activity"/>
    <property type="evidence" value="ECO:0007669"/>
    <property type="project" value="UniProtKB-KW"/>
</dbReference>
<comment type="similarity">
    <text evidence="3">Belongs to the HARBI1 family.</text>
</comment>
<keyword evidence="12" id="KW-1185">Reference proteome</keyword>
<evidence type="ECO:0000256" key="6">
    <source>
        <dbReference type="ARBA" id="ARBA00022801"/>
    </source>
</evidence>
<dbReference type="GO" id="GO:0005634">
    <property type="term" value="C:nucleus"/>
    <property type="evidence" value="ECO:0007669"/>
    <property type="project" value="UniProtKB-SubCell"/>
</dbReference>
<protein>
    <recommendedName>
        <fullName evidence="10">DDE Tnp4 domain-containing protein</fullName>
    </recommendedName>
</protein>
<comment type="caution">
    <text evidence="11">The sequence shown here is derived from an EMBL/GenBank/DDBJ whole genome shotgun (WGS) entry which is preliminary data.</text>
</comment>
<feature type="region of interest" description="Disordered" evidence="9">
    <location>
        <begin position="54"/>
        <end position="84"/>
    </location>
</feature>
<dbReference type="OrthoDB" id="1165982at2759"/>
<keyword evidence="8" id="KW-0175">Coiled coil</keyword>
<keyword evidence="7" id="KW-0539">Nucleus</keyword>
<proteinExistence type="inferred from homology"/>
<dbReference type="InterPro" id="IPR027806">
    <property type="entry name" value="HARBI1_dom"/>
</dbReference>
<name>A0A8K0H5H9_9ROSA</name>
<evidence type="ECO:0000313" key="12">
    <source>
        <dbReference type="Proteomes" id="UP000796880"/>
    </source>
</evidence>
<dbReference type="InterPro" id="IPR045249">
    <property type="entry name" value="HARBI1-like"/>
</dbReference>
<feature type="compositionally biased region" description="Polar residues" evidence="9">
    <location>
        <begin position="64"/>
        <end position="77"/>
    </location>
</feature>
<evidence type="ECO:0000256" key="5">
    <source>
        <dbReference type="ARBA" id="ARBA00022723"/>
    </source>
</evidence>
<keyword evidence="6" id="KW-0378">Hydrolase</keyword>
<feature type="domain" description="DDE Tnp4" evidence="10">
    <location>
        <begin position="163"/>
        <end position="290"/>
    </location>
</feature>
<reference evidence="11" key="1">
    <citation type="submission" date="2020-03" db="EMBL/GenBank/DDBJ databases">
        <title>A high-quality chromosome-level genome assembly of a woody plant with both climbing and erect habits, Rhamnella rubrinervis.</title>
        <authorList>
            <person name="Lu Z."/>
            <person name="Yang Y."/>
            <person name="Zhu X."/>
            <person name="Sun Y."/>
        </authorList>
    </citation>
    <scope>NUCLEOTIDE SEQUENCE</scope>
    <source>
        <strain evidence="11">BYM</strain>
        <tissue evidence="11">Leaf</tissue>
    </source>
</reference>
<keyword evidence="4" id="KW-0540">Nuclease</keyword>
<evidence type="ECO:0000256" key="3">
    <source>
        <dbReference type="ARBA" id="ARBA00006958"/>
    </source>
</evidence>
<evidence type="ECO:0000256" key="7">
    <source>
        <dbReference type="ARBA" id="ARBA00023242"/>
    </source>
</evidence>
<comment type="cofactor">
    <cofactor evidence="1">
        <name>a divalent metal cation</name>
        <dbReference type="ChEBI" id="CHEBI:60240"/>
    </cofactor>
</comment>
<accession>A0A8K0H5H9</accession>
<comment type="subcellular location">
    <subcellularLocation>
        <location evidence="2">Nucleus</location>
    </subcellularLocation>
</comment>
<dbReference type="PANTHER" id="PTHR22930:SF259">
    <property type="entry name" value="OS08G0106900 PROTEIN"/>
    <property type="match status" value="1"/>
</dbReference>